<name>A0A6G0YIA9_APHCR</name>
<dbReference type="AlphaFoldDB" id="A0A6G0YIA9"/>
<comment type="caution">
    <text evidence="1">The sequence shown here is derived from an EMBL/GenBank/DDBJ whole genome shotgun (WGS) entry which is preliminary data.</text>
</comment>
<evidence type="ECO:0000313" key="1">
    <source>
        <dbReference type="EMBL" id="KAF0756249.1"/>
    </source>
</evidence>
<dbReference type="Proteomes" id="UP000478052">
    <property type="component" value="Unassembled WGS sequence"/>
</dbReference>
<sequence>MAFALIELRKATIQLVSKNQFVICKERFLLVDDVPQTISPQDQFRRSGGQCYDQSTCEQKCLGSSSPQWPLYLLD</sequence>
<gene>
    <name evidence="1" type="ORF">FWK35_00018179</name>
</gene>
<evidence type="ECO:0000313" key="2">
    <source>
        <dbReference type="Proteomes" id="UP000478052"/>
    </source>
</evidence>
<dbReference type="EMBL" id="VUJU01003900">
    <property type="protein sequence ID" value="KAF0756249.1"/>
    <property type="molecule type" value="Genomic_DNA"/>
</dbReference>
<protein>
    <submittedName>
        <fullName evidence="1">SCAN domain-containing protein 3-like</fullName>
    </submittedName>
</protein>
<organism evidence="1 2">
    <name type="scientific">Aphis craccivora</name>
    <name type="common">Cowpea aphid</name>
    <dbReference type="NCBI Taxonomy" id="307492"/>
    <lineage>
        <taxon>Eukaryota</taxon>
        <taxon>Metazoa</taxon>
        <taxon>Ecdysozoa</taxon>
        <taxon>Arthropoda</taxon>
        <taxon>Hexapoda</taxon>
        <taxon>Insecta</taxon>
        <taxon>Pterygota</taxon>
        <taxon>Neoptera</taxon>
        <taxon>Paraneoptera</taxon>
        <taxon>Hemiptera</taxon>
        <taxon>Sternorrhyncha</taxon>
        <taxon>Aphidomorpha</taxon>
        <taxon>Aphidoidea</taxon>
        <taxon>Aphididae</taxon>
        <taxon>Aphidini</taxon>
        <taxon>Aphis</taxon>
        <taxon>Aphis</taxon>
    </lineage>
</organism>
<reference evidence="1 2" key="1">
    <citation type="submission" date="2019-08" db="EMBL/GenBank/DDBJ databases">
        <title>Whole genome of Aphis craccivora.</title>
        <authorList>
            <person name="Voronova N.V."/>
            <person name="Shulinski R.S."/>
            <person name="Bandarenka Y.V."/>
            <person name="Zhorov D.G."/>
            <person name="Warner D."/>
        </authorList>
    </citation>
    <scope>NUCLEOTIDE SEQUENCE [LARGE SCALE GENOMIC DNA]</scope>
    <source>
        <strain evidence="1">180601</strain>
        <tissue evidence="1">Whole Body</tissue>
    </source>
</reference>
<proteinExistence type="predicted"/>
<accession>A0A6G0YIA9</accession>
<keyword evidence="2" id="KW-1185">Reference proteome</keyword>